<accession>A0A1C4YEW3</accession>
<dbReference type="OrthoDB" id="3376415at2"/>
<protein>
    <submittedName>
        <fullName evidence="1">Uncharacterized protein</fullName>
    </submittedName>
</protein>
<dbReference type="EMBL" id="LT607411">
    <property type="protein sequence ID" value="SCF19267.1"/>
    <property type="molecule type" value="Genomic_DNA"/>
</dbReference>
<dbReference type="Proteomes" id="UP000198242">
    <property type="component" value="Chromosome I"/>
</dbReference>
<dbReference type="RefSeq" id="WP_157744572.1">
    <property type="nucleotide sequence ID" value="NZ_LT607411.1"/>
</dbReference>
<sequence length="122" mass="13337">MAIARDTSGRVVTVRDMLDGISTSLKYTNYQLDTAGVGHEPHPWNWTEAAGHFRSVVTKEAELAEHIARTIDRWVKANSDTDAANLAAMRAASKDLKAAARSLVNLGKKMRNVQACLDVTQS</sequence>
<evidence type="ECO:0000313" key="2">
    <source>
        <dbReference type="Proteomes" id="UP000198242"/>
    </source>
</evidence>
<evidence type="ECO:0000313" key="1">
    <source>
        <dbReference type="EMBL" id="SCF19267.1"/>
    </source>
</evidence>
<organism evidence="1 2">
    <name type="scientific">Micromonospora viridifaciens</name>
    <dbReference type="NCBI Taxonomy" id="1881"/>
    <lineage>
        <taxon>Bacteria</taxon>
        <taxon>Bacillati</taxon>
        <taxon>Actinomycetota</taxon>
        <taxon>Actinomycetes</taxon>
        <taxon>Micromonosporales</taxon>
        <taxon>Micromonosporaceae</taxon>
        <taxon>Micromonospora</taxon>
    </lineage>
</organism>
<keyword evidence="2" id="KW-1185">Reference proteome</keyword>
<reference evidence="2" key="1">
    <citation type="submission" date="2016-06" db="EMBL/GenBank/DDBJ databases">
        <authorList>
            <person name="Varghese N."/>
            <person name="Submissions Spin"/>
        </authorList>
    </citation>
    <scope>NUCLEOTIDE SEQUENCE [LARGE SCALE GENOMIC DNA]</scope>
    <source>
        <strain evidence="2">DSM 43909</strain>
    </source>
</reference>
<gene>
    <name evidence="1" type="ORF">GA0074695_4205</name>
</gene>
<name>A0A1C4YEW3_MICVI</name>
<dbReference type="AlphaFoldDB" id="A0A1C4YEW3"/>
<proteinExistence type="predicted"/>